<evidence type="ECO:0000313" key="1">
    <source>
        <dbReference type="EMBL" id="GAG63922.1"/>
    </source>
</evidence>
<name>X1A179_9ZZZZ</name>
<accession>X1A179</accession>
<reference evidence="1" key="1">
    <citation type="journal article" date="2014" name="Front. Microbiol.">
        <title>High frequency of phylogenetically diverse reductive dehalogenase-homologous genes in deep subseafloor sedimentary metagenomes.</title>
        <authorList>
            <person name="Kawai M."/>
            <person name="Futagami T."/>
            <person name="Toyoda A."/>
            <person name="Takaki Y."/>
            <person name="Nishi S."/>
            <person name="Hori S."/>
            <person name="Arai W."/>
            <person name="Tsubouchi T."/>
            <person name="Morono Y."/>
            <person name="Uchiyama I."/>
            <person name="Ito T."/>
            <person name="Fujiyama A."/>
            <person name="Inagaki F."/>
            <person name="Takami H."/>
        </authorList>
    </citation>
    <scope>NUCLEOTIDE SEQUENCE</scope>
    <source>
        <strain evidence="1">Expedition CK06-06</strain>
    </source>
</reference>
<organism evidence="1">
    <name type="scientific">marine sediment metagenome</name>
    <dbReference type="NCBI Taxonomy" id="412755"/>
    <lineage>
        <taxon>unclassified sequences</taxon>
        <taxon>metagenomes</taxon>
        <taxon>ecological metagenomes</taxon>
    </lineage>
</organism>
<dbReference type="AlphaFoldDB" id="X1A179"/>
<gene>
    <name evidence="1" type="ORF">S01H4_00603</name>
</gene>
<protein>
    <submittedName>
        <fullName evidence="1">Uncharacterized protein</fullName>
    </submittedName>
</protein>
<proteinExistence type="predicted"/>
<feature type="non-terminal residue" evidence="1">
    <location>
        <position position="1"/>
    </location>
</feature>
<dbReference type="EMBL" id="BART01000087">
    <property type="protein sequence ID" value="GAG63922.1"/>
    <property type="molecule type" value="Genomic_DNA"/>
</dbReference>
<sequence length="50" mass="6060">RALEILETEGDTEYTEYYNQLDNLIEEFSLKTVEEWKQNHLSIHQQSLFL</sequence>
<comment type="caution">
    <text evidence="1">The sequence shown here is derived from an EMBL/GenBank/DDBJ whole genome shotgun (WGS) entry which is preliminary data.</text>
</comment>